<dbReference type="InterPro" id="IPR011933">
    <property type="entry name" value="Double_TM_dom"/>
</dbReference>
<dbReference type="RefSeq" id="WP_377766772.1">
    <property type="nucleotide sequence ID" value="NZ_JBHULB010000011.1"/>
</dbReference>
<dbReference type="Gene3D" id="3.40.50.410">
    <property type="entry name" value="von Willebrand factor, type A domain"/>
    <property type="match status" value="1"/>
</dbReference>
<gene>
    <name evidence="3" type="ORF">ACFSQJ_09745</name>
</gene>
<name>A0ABW5MYF1_9FLAO</name>
<dbReference type="EMBL" id="JBHULB010000011">
    <property type="protein sequence ID" value="MFD2587213.1"/>
    <property type="molecule type" value="Genomic_DNA"/>
</dbReference>
<dbReference type="Proteomes" id="UP001597526">
    <property type="component" value="Unassembled WGS sequence"/>
</dbReference>
<dbReference type="InterPro" id="IPR036465">
    <property type="entry name" value="vWFA_dom_sf"/>
</dbReference>
<evidence type="ECO:0000313" key="3">
    <source>
        <dbReference type="EMBL" id="MFD2587213.1"/>
    </source>
</evidence>
<keyword evidence="1" id="KW-0472">Membrane</keyword>
<dbReference type="PANTHER" id="PTHR37464">
    <property type="entry name" value="BLL2463 PROTEIN"/>
    <property type="match status" value="1"/>
</dbReference>
<feature type="transmembrane region" description="Helical" evidence="1">
    <location>
        <begin position="6"/>
        <end position="24"/>
    </location>
</feature>
<dbReference type="NCBIfam" id="TIGR02226">
    <property type="entry name" value="two_anch"/>
    <property type="match status" value="1"/>
</dbReference>
<proteinExistence type="predicted"/>
<keyword evidence="1" id="KW-1133">Transmembrane helix</keyword>
<feature type="transmembrane region" description="Helical" evidence="1">
    <location>
        <begin position="617"/>
        <end position="635"/>
    </location>
</feature>
<keyword evidence="4" id="KW-1185">Reference proteome</keyword>
<keyword evidence="1" id="KW-0812">Transmembrane</keyword>
<organism evidence="3 4">
    <name type="scientific">Croceitalea marina</name>
    <dbReference type="NCBI Taxonomy" id="1775166"/>
    <lineage>
        <taxon>Bacteria</taxon>
        <taxon>Pseudomonadati</taxon>
        <taxon>Bacteroidota</taxon>
        <taxon>Flavobacteriia</taxon>
        <taxon>Flavobacteriales</taxon>
        <taxon>Flavobacteriaceae</taxon>
        <taxon>Croceitalea</taxon>
    </lineage>
</organism>
<dbReference type="SUPFAM" id="SSF53300">
    <property type="entry name" value="vWA-like"/>
    <property type="match status" value="1"/>
</dbReference>
<feature type="transmembrane region" description="Helical" evidence="1">
    <location>
        <begin position="56"/>
        <end position="78"/>
    </location>
</feature>
<sequence length="640" mass="72803">MQFKHPEILWALFLLLIPIIIHLFQLRRFKKTPFTNVAMLQKVVSESRKSNSLKKWFLLLTRLFLLACLILAFAQPFFAKSIALKEKEMVIYLDDSFSMQAKKDGFTLLEQAVQELLKHIPPTSKFSLFTNNKTFKDIELKNVQNKLLTLDYGSKQLTYTEVVLKAKTLYSKNSNTQKELVFISDFQEKAINQAADSIQDISVHLVDFKPDSFENISIDSLYLKNTSKEQIELNIKVTGIPKYESIPISIFNDAKLIAKTAATHSPNGVSVTTFSLPKNKLIKGRVSLSDNGLAYDNNFYFNIDEKDKIEVLAISESKATFLKRIFSEEEFSFLNFELKDLNYSEVNNKNLIILNGLNAIPTSLQTVLSAFYEKGGSLVIIPSIDSDITTYNPFLSNQFATRYISKIEQKQDITTIAFDHPLFQSVFEKKVTNFEYPQVNTYWQVSSNSPKALSFANGAPFLLANKNVYIFTASLDNENSNFINAPLIVPTFYNIGINSLKIPSLYHTIGASSTIDISEKIEKDRVLKVAKPGIEFIPLQQSLSNKVRLTFNDNPKEDGTYSLLGAQDTLKNLSFNFSRDESVLRYRDITALNASTIQNSVTTLFEKLAKDNSITQYWKWFIIFALVFALVEVLIQKFLA</sequence>
<feature type="domain" description="Aerotolerance regulator N-terminal" evidence="2">
    <location>
        <begin position="1"/>
        <end position="76"/>
    </location>
</feature>
<evidence type="ECO:0000256" key="1">
    <source>
        <dbReference type="SAM" id="Phobius"/>
    </source>
</evidence>
<dbReference type="InterPro" id="IPR024163">
    <property type="entry name" value="Aerotolerance_reg_N"/>
</dbReference>
<evidence type="ECO:0000313" key="4">
    <source>
        <dbReference type="Proteomes" id="UP001597526"/>
    </source>
</evidence>
<protein>
    <submittedName>
        <fullName evidence="3">BatA domain-containing protein</fullName>
    </submittedName>
</protein>
<dbReference type="Pfam" id="PF07584">
    <property type="entry name" value="BatA"/>
    <property type="match status" value="1"/>
</dbReference>
<reference evidence="4" key="1">
    <citation type="journal article" date="2019" name="Int. J. Syst. Evol. Microbiol.">
        <title>The Global Catalogue of Microorganisms (GCM) 10K type strain sequencing project: providing services to taxonomists for standard genome sequencing and annotation.</title>
        <authorList>
            <consortium name="The Broad Institute Genomics Platform"/>
            <consortium name="The Broad Institute Genome Sequencing Center for Infectious Disease"/>
            <person name="Wu L."/>
            <person name="Ma J."/>
        </authorList>
    </citation>
    <scope>NUCLEOTIDE SEQUENCE [LARGE SCALE GENOMIC DNA]</scope>
    <source>
        <strain evidence="4">KCTC 52368</strain>
    </source>
</reference>
<evidence type="ECO:0000259" key="2">
    <source>
        <dbReference type="Pfam" id="PF07584"/>
    </source>
</evidence>
<accession>A0ABW5MYF1</accession>
<dbReference type="PANTHER" id="PTHR37464:SF1">
    <property type="entry name" value="BLL2463 PROTEIN"/>
    <property type="match status" value="1"/>
</dbReference>
<comment type="caution">
    <text evidence="3">The sequence shown here is derived from an EMBL/GenBank/DDBJ whole genome shotgun (WGS) entry which is preliminary data.</text>
</comment>